<dbReference type="FunFam" id="3.40.50.1000:FF:000052">
    <property type="entry name" value="Alpha,alpha-trehalose-phosphate synthase [UDP-forming] 6"/>
    <property type="match status" value="1"/>
</dbReference>
<protein>
    <submittedName>
        <fullName evidence="5">Alpha,alpha-trehalose-phosphate synthase [UDP-forming] 7</fullName>
    </submittedName>
</protein>
<evidence type="ECO:0000256" key="4">
    <source>
        <dbReference type="ARBA" id="ARBA00022679"/>
    </source>
</evidence>
<dbReference type="CDD" id="cd03788">
    <property type="entry name" value="GT20_TPS"/>
    <property type="match status" value="1"/>
</dbReference>
<dbReference type="InterPro" id="IPR023214">
    <property type="entry name" value="HAD_sf"/>
</dbReference>
<dbReference type="Gene3D" id="3.40.50.2000">
    <property type="entry name" value="Glycogen Phosphorylase B"/>
    <property type="match status" value="2"/>
</dbReference>
<accession>A0AAW2T5K4</accession>
<evidence type="ECO:0000256" key="3">
    <source>
        <dbReference type="ARBA" id="ARBA00022676"/>
    </source>
</evidence>
<evidence type="ECO:0000256" key="2">
    <source>
        <dbReference type="ARBA" id="ARBA00006330"/>
    </source>
</evidence>
<dbReference type="NCBIfam" id="TIGR00685">
    <property type="entry name" value="T6PP"/>
    <property type="match status" value="1"/>
</dbReference>
<reference evidence="5" key="2">
    <citation type="journal article" date="2024" name="Plant">
        <title>Genomic evolution and insights into agronomic trait innovations of Sesamum species.</title>
        <authorList>
            <person name="Miao H."/>
            <person name="Wang L."/>
            <person name="Qu L."/>
            <person name="Liu H."/>
            <person name="Sun Y."/>
            <person name="Le M."/>
            <person name="Wang Q."/>
            <person name="Wei S."/>
            <person name="Zheng Y."/>
            <person name="Lin W."/>
            <person name="Duan Y."/>
            <person name="Cao H."/>
            <person name="Xiong S."/>
            <person name="Wang X."/>
            <person name="Wei L."/>
            <person name="Li C."/>
            <person name="Ma Q."/>
            <person name="Ju M."/>
            <person name="Zhao R."/>
            <person name="Li G."/>
            <person name="Mu C."/>
            <person name="Tian Q."/>
            <person name="Mei H."/>
            <person name="Zhang T."/>
            <person name="Gao T."/>
            <person name="Zhang H."/>
        </authorList>
    </citation>
    <scope>NUCLEOTIDE SEQUENCE</scope>
    <source>
        <strain evidence="5">G02</strain>
    </source>
</reference>
<dbReference type="CDD" id="cd01627">
    <property type="entry name" value="HAD_TPP"/>
    <property type="match status" value="1"/>
</dbReference>
<dbReference type="InterPro" id="IPR003337">
    <property type="entry name" value="Trehalose_PPase"/>
</dbReference>
<dbReference type="GO" id="GO:0005829">
    <property type="term" value="C:cytosol"/>
    <property type="evidence" value="ECO:0007669"/>
    <property type="project" value="TreeGrafter"/>
</dbReference>
<keyword evidence="4" id="KW-0808">Transferase</keyword>
<comment type="caution">
    <text evidence="5">The sequence shown here is derived from an EMBL/GenBank/DDBJ whole genome shotgun (WGS) entry which is preliminary data.</text>
</comment>
<dbReference type="FunFam" id="3.40.50.2000:FF:000010">
    <property type="entry name" value="Alpha,alpha-trehalose-phosphate synthase"/>
    <property type="match status" value="1"/>
</dbReference>
<dbReference type="InterPro" id="IPR001830">
    <property type="entry name" value="Glyco_trans_20"/>
</dbReference>
<dbReference type="PANTHER" id="PTHR10788">
    <property type="entry name" value="TREHALOSE-6-PHOSPHATE SYNTHASE"/>
    <property type="match status" value="1"/>
</dbReference>
<dbReference type="GO" id="GO:0005992">
    <property type="term" value="P:trehalose biosynthetic process"/>
    <property type="evidence" value="ECO:0007669"/>
    <property type="project" value="InterPro"/>
</dbReference>
<evidence type="ECO:0000313" key="5">
    <source>
        <dbReference type="EMBL" id="KAL0399690.1"/>
    </source>
</evidence>
<name>A0AAW2T5K4_SESRA</name>
<organism evidence="5">
    <name type="scientific">Sesamum radiatum</name>
    <name type="common">Black benniseed</name>
    <dbReference type="NCBI Taxonomy" id="300843"/>
    <lineage>
        <taxon>Eukaryota</taxon>
        <taxon>Viridiplantae</taxon>
        <taxon>Streptophyta</taxon>
        <taxon>Embryophyta</taxon>
        <taxon>Tracheophyta</taxon>
        <taxon>Spermatophyta</taxon>
        <taxon>Magnoliopsida</taxon>
        <taxon>eudicotyledons</taxon>
        <taxon>Gunneridae</taxon>
        <taxon>Pentapetalae</taxon>
        <taxon>asterids</taxon>
        <taxon>lamiids</taxon>
        <taxon>Lamiales</taxon>
        <taxon>Pedaliaceae</taxon>
        <taxon>Sesamum</taxon>
    </lineage>
</organism>
<dbReference type="Pfam" id="PF02358">
    <property type="entry name" value="Trehalose_PPase"/>
    <property type="match status" value="1"/>
</dbReference>
<dbReference type="EMBL" id="JACGWJ010000009">
    <property type="protein sequence ID" value="KAL0399690.1"/>
    <property type="molecule type" value="Genomic_DNA"/>
</dbReference>
<dbReference type="FunFam" id="3.40.50.2000:FF:000017">
    <property type="entry name" value="alpha,alpha-trehalose-phosphate synthase [UDP-forming] 6"/>
    <property type="match status" value="1"/>
</dbReference>
<dbReference type="AlphaFoldDB" id="A0AAW2T5K4"/>
<dbReference type="InterPro" id="IPR036412">
    <property type="entry name" value="HAD-like_sf"/>
</dbReference>
<dbReference type="GO" id="GO:0004805">
    <property type="term" value="F:trehalose-phosphatase activity"/>
    <property type="evidence" value="ECO:0007669"/>
    <property type="project" value="TreeGrafter"/>
</dbReference>
<dbReference type="Pfam" id="PF00982">
    <property type="entry name" value="Glyco_transf_20"/>
    <property type="match status" value="1"/>
</dbReference>
<dbReference type="SUPFAM" id="SSF56784">
    <property type="entry name" value="HAD-like"/>
    <property type="match status" value="1"/>
</dbReference>
<dbReference type="GO" id="GO:0016757">
    <property type="term" value="F:glycosyltransferase activity"/>
    <property type="evidence" value="ECO:0007669"/>
    <property type="project" value="UniProtKB-KW"/>
</dbReference>
<reference evidence="5" key="1">
    <citation type="submission" date="2020-06" db="EMBL/GenBank/DDBJ databases">
        <authorList>
            <person name="Li T."/>
            <person name="Hu X."/>
            <person name="Zhang T."/>
            <person name="Song X."/>
            <person name="Zhang H."/>
            <person name="Dai N."/>
            <person name="Sheng W."/>
            <person name="Hou X."/>
            <person name="Wei L."/>
        </authorList>
    </citation>
    <scope>NUCLEOTIDE SEQUENCE</scope>
    <source>
        <strain evidence="5">G02</strain>
        <tissue evidence="5">Leaf</tissue>
    </source>
</reference>
<dbReference type="Gene3D" id="3.40.50.1000">
    <property type="entry name" value="HAD superfamily/HAD-like"/>
    <property type="match status" value="1"/>
</dbReference>
<comment type="similarity">
    <text evidence="1">In the N-terminal section; belongs to the glycosyltransferase 20 family.</text>
</comment>
<gene>
    <name evidence="5" type="ORF">Sradi_2312300</name>
</gene>
<keyword evidence="3" id="KW-0328">Glycosyltransferase</keyword>
<proteinExistence type="inferred from homology"/>
<dbReference type="PANTHER" id="PTHR10788:SF113">
    <property type="entry name" value="TREHALOSE 6-PHOSPHATE PHOSPHATASE"/>
    <property type="match status" value="1"/>
</dbReference>
<sequence length="829" mass="94487">MMSRSYTNLLELASGNFPVMGREKERKRFPRVMTVPGNIVELDDEQANSVTSENPSSVAGDRMIIVSNLLPLKAKRRPDNKGWSFSWNEDSLILRVKDGFPEDMEVLYVGSLPVDVDPIEQDDVANYLLEKFKCVPAFLPPNLLGKYYHGFCKKQLWPLFHYMLPFSADHGGRFDRSMWEAYVSANKLFSQKVIEVLNPEDDFVWIHDYHLMVLPTFLRRRFVRLRMGFFLHSPFPSSEIYRSLPVREEILKALLNSDLIGFHTFDYARHFLSCCSRMLGLEYQSKRGYIGLDYYGRTVGIKIMPVGIHMGHIESVIRQADKELKVEELRRQFEGKTVLLGVDDMDIFKGINLKLLAMEQMLKQHPNWQGRAVLVQIANPSRGKGIDLEEIQTEIEESCKRINKELGRPGYEPIVFIHRPISISERMAYYSIAECVVVTAVRDGMNLTPYEYIVCRQGISGAEAGSEWSGPKKSMLVVSEFIGCSPSLSGAIRVNPWNVEATAEAMNESISMADTEKELRHEKHYRYVSTHDVAFWSRSFLQDMERTCADHFRKRCWGIGLGFGFRVVALDPNFRKLSIDDIVAAYSRSQKFSFHGQWKREDSLSRWFLPCKKLGLAAEHGYFLRWPQHEEWETYGQSSEFGWMQMAEPVMKSYTEATDGSGIERKESALVWHYHDADPGFGFSQAKEMLDHLESVLANEPVAVKSGQFIVEVKPQGVSKGIVAEKVFTSMTETGKQADFVLCIGDDRSDEDMFELIGTAVSRRILSYNTEVFACTVGQKPSKAKYYLDDSSEVVAMLESLAEATDSPVSSDEEADSSPRKIAYVSSFV</sequence>
<comment type="similarity">
    <text evidence="2">In the C-terminal section; belongs to the trehalose phosphatase family.</text>
</comment>
<dbReference type="SUPFAM" id="SSF53756">
    <property type="entry name" value="UDP-Glycosyltransferase/glycogen phosphorylase"/>
    <property type="match status" value="1"/>
</dbReference>
<evidence type="ECO:0000256" key="1">
    <source>
        <dbReference type="ARBA" id="ARBA00005409"/>
    </source>
</evidence>